<proteinExistence type="predicted"/>
<dbReference type="InterPro" id="IPR011053">
    <property type="entry name" value="Single_hybrid_motif"/>
</dbReference>
<protein>
    <submittedName>
        <fullName evidence="1">Biotin carboxyl carrier protein</fullName>
    </submittedName>
</protein>
<reference evidence="1 2" key="1">
    <citation type="submission" date="2021-03" db="EMBL/GenBank/DDBJ databases">
        <title>Genomic Encyclopedia of Type Strains, Phase IV (KMG-IV): sequencing the most valuable type-strain genomes for metagenomic binning, comparative biology and taxonomic classification.</title>
        <authorList>
            <person name="Goeker M."/>
        </authorList>
    </citation>
    <scope>NUCLEOTIDE SEQUENCE [LARGE SCALE GENOMIC DNA]</scope>
    <source>
        <strain evidence="1 2">DSM 26427</strain>
    </source>
</reference>
<gene>
    <name evidence="1" type="ORF">J2Z75_003869</name>
</gene>
<accession>A0ABS4EQX2</accession>
<dbReference type="SUPFAM" id="SSF51230">
    <property type="entry name" value="Single hybrid motif"/>
    <property type="match status" value="1"/>
</dbReference>
<sequence>MSRVNFGDPAVIASLAAALEAAGVDGIEIEQDARKVRIVIERGILGAVPQVDASQHSSAATHAISVAAPTAGLFCSAHPASVAPPLELPREVVPGEMLGFIRVGPILLPVKASGTGILMRSLAGDGSLVGYGEPLFEIEPCP</sequence>
<dbReference type="EMBL" id="JAGGJV010000007">
    <property type="protein sequence ID" value="MBP1860348.1"/>
    <property type="molecule type" value="Genomic_DNA"/>
</dbReference>
<evidence type="ECO:0000313" key="2">
    <source>
        <dbReference type="Proteomes" id="UP000823786"/>
    </source>
</evidence>
<evidence type="ECO:0000313" key="1">
    <source>
        <dbReference type="EMBL" id="MBP1860348.1"/>
    </source>
</evidence>
<dbReference type="Gene3D" id="2.40.50.100">
    <property type="match status" value="1"/>
</dbReference>
<organism evidence="1 2">
    <name type="scientific">Rhizobium herbae</name>
    <dbReference type="NCBI Taxonomy" id="508661"/>
    <lineage>
        <taxon>Bacteria</taxon>
        <taxon>Pseudomonadati</taxon>
        <taxon>Pseudomonadota</taxon>
        <taxon>Alphaproteobacteria</taxon>
        <taxon>Hyphomicrobiales</taxon>
        <taxon>Rhizobiaceae</taxon>
        <taxon>Rhizobium/Agrobacterium group</taxon>
        <taxon>Rhizobium</taxon>
    </lineage>
</organism>
<comment type="caution">
    <text evidence="1">The sequence shown here is derived from an EMBL/GenBank/DDBJ whole genome shotgun (WGS) entry which is preliminary data.</text>
</comment>
<dbReference type="Proteomes" id="UP000823786">
    <property type="component" value="Unassembled WGS sequence"/>
</dbReference>
<keyword evidence="2" id="KW-1185">Reference proteome</keyword>
<dbReference type="RefSeq" id="WP_209854359.1">
    <property type="nucleotide sequence ID" value="NZ_JAGGJV010000007.1"/>
</dbReference>
<name>A0ABS4EQX2_9HYPH</name>